<evidence type="ECO:0000256" key="1">
    <source>
        <dbReference type="PROSITE-ProRule" id="PRU00464"/>
    </source>
</evidence>
<dbReference type="Pfam" id="PF01230">
    <property type="entry name" value="HIT"/>
    <property type="match status" value="1"/>
</dbReference>
<dbReference type="OrthoDB" id="9784774at2"/>
<gene>
    <name evidence="3" type="ORF">GA0061100_107136</name>
</gene>
<name>A0A1C3VPK3_9HYPH</name>
<dbReference type="STRING" id="52131.GA0061100_107136"/>
<reference evidence="4" key="1">
    <citation type="submission" date="2016-08" db="EMBL/GenBank/DDBJ databases">
        <authorList>
            <person name="Varghese N."/>
            <person name="Submissions Spin"/>
        </authorList>
    </citation>
    <scope>NUCLEOTIDE SEQUENCE [LARGE SCALE GENOMIC DNA]</scope>
    <source>
        <strain evidence="4">CCBAU 57015</strain>
    </source>
</reference>
<dbReference type="InterPro" id="IPR036265">
    <property type="entry name" value="HIT-like_sf"/>
</dbReference>
<proteinExistence type="predicted"/>
<evidence type="ECO:0000313" key="4">
    <source>
        <dbReference type="Proteomes" id="UP000186228"/>
    </source>
</evidence>
<protein>
    <submittedName>
        <fullName evidence="3">Diadenosine tetraphosphate (Ap4A) hydrolase</fullName>
    </submittedName>
</protein>
<dbReference type="InterPro" id="IPR052908">
    <property type="entry name" value="AP-4-A_phosphorylase"/>
</dbReference>
<dbReference type="Gene3D" id="3.30.428.10">
    <property type="entry name" value="HIT-like"/>
    <property type="match status" value="1"/>
</dbReference>
<comment type="caution">
    <text evidence="1">Lacks conserved residue(s) required for the propagation of feature annotation.</text>
</comment>
<dbReference type="PROSITE" id="PS51084">
    <property type="entry name" value="HIT_2"/>
    <property type="match status" value="1"/>
</dbReference>
<organism evidence="3 4">
    <name type="scientific">Rhizobium hainanense</name>
    <dbReference type="NCBI Taxonomy" id="52131"/>
    <lineage>
        <taxon>Bacteria</taxon>
        <taxon>Pseudomonadati</taxon>
        <taxon>Pseudomonadota</taxon>
        <taxon>Alphaproteobacteria</taxon>
        <taxon>Hyphomicrobiales</taxon>
        <taxon>Rhizobiaceae</taxon>
        <taxon>Rhizobium/Agrobacterium group</taxon>
        <taxon>Rhizobium</taxon>
    </lineage>
</organism>
<dbReference type="AlphaFoldDB" id="A0A1C3VPK3"/>
<accession>A0A1C3VPK3</accession>
<evidence type="ECO:0000259" key="2">
    <source>
        <dbReference type="PROSITE" id="PS51084"/>
    </source>
</evidence>
<dbReference type="PANTHER" id="PTHR42997">
    <property type="entry name" value="HIT FAMILY HYDROLASE"/>
    <property type="match status" value="1"/>
</dbReference>
<dbReference type="GO" id="GO:0016787">
    <property type="term" value="F:hydrolase activity"/>
    <property type="evidence" value="ECO:0007669"/>
    <property type="project" value="UniProtKB-KW"/>
</dbReference>
<dbReference type="PANTHER" id="PTHR42997:SF1">
    <property type="entry name" value="AP-4-A PHOSPHORYLASE"/>
    <property type="match status" value="1"/>
</dbReference>
<keyword evidence="3" id="KW-0378">Hydrolase</keyword>
<dbReference type="RefSeq" id="WP_075854915.1">
    <property type="nucleotide sequence ID" value="NZ_FMAC01000007.1"/>
</dbReference>
<keyword evidence="4" id="KW-1185">Reference proteome</keyword>
<feature type="domain" description="HIT" evidence="2">
    <location>
        <begin position="6"/>
        <end position="111"/>
    </location>
</feature>
<dbReference type="SUPFAM" id="SSF54197">
    <property type="entry name" value="HIT-like"/>
    <property type="match status" value="1"/>
</dbReference>
<dbReference type="InterPro" id="IPR011146">
    <property type="entry name" value="HIT-like"/>
</dbReference>
<dbReference type="Proteomes" id="UP000186228">
    <property type="component" value="Unassembled WGS sequence"/>
</dbReference>
<evidence type="ECO:0000313" key="3">
    <source>
        <dbReference type="EMBL" id="SCB29639.1"/>
    </source>
</evidence>
<dbReference type="EMBL" id="FMAC01000007">
    <property type="protein sequence ID" value="SCB29639.1"/>
    <property type="molecule type" value="Genomic_DNA"/>
</dbReference>
<sequence length="127" mass="14210">MALACPFCRENRAKEEPIVLANGSCYFLNSADPVLRCSGMIIPFRHVTTPFELTVEEWSDTFDLLAGAKVYLDKAKPHGYNIGWNVGEMGGQTVQHVRLHIIGRFADEPLAGHGIRHHLKQASNRRP</sequence>